<dbReference type="SUPFAM" id="SSF75169">
    <property type="entry name" value="DsrEFH-like"/>
    <property type="match status" value="1"/>
</dbReference>
<dbReference type="Gene3D" id="3.40.1260.10">
    <property type="entry name" value="DsrEFH-like"/>
    <property type="match status" value="1"/>
</dbReference>
<dbReference type="InterPro" id="IPR003787">
    <property type="entry name" value="Sulphur_relay_DsrE/F-like"/>
</dbReference>
<keyword evidence="2" id="KW-1185">Reference proteome</keyword>
<dbReference type="InterPro" id="IPR027396">
    <property type="entry name" value="DsrEFH-like"/>
</dbReference>
<comment type="caution">
    <text evidence="1">The sequence shown here is derived from an EMBL/GenBank/DDBJ whole genome shotgun (WGS) entry which is preliminary data.</text>
</comment>
<name>A0A917CP71_9GAMM</name>
<accession>A0A917CP71</accession>
<gene>
    <name evidence="1" type="ORF">GCM10011365_14310</name>
</gene>
<reference evidence="1" key="2">
    <citation type="submission" date="2020-09" db="EMBL/GenBank/DDBJ databases">
        <authorList>
            <person name="Sun Q."/>
            <person name="Zhou Y."/>
        </authorList>
    </citation>
    <scope>NUCLEOTIDE SEQUENCE</scope>
    <source>
        <strain evidence="1">CGMCC 1.12181</strain>
    </source>
</reference>
<reference evidence="1" key="1">
    <citation type="journal article" date="2014" name="Int. J. Syst. Evol. Microbiol.">
        <title>Complete genome sequence of Corynebacterium casei LMG S-19264T (=DSM 44701T), isolated from a smear-ripened cheese.</title>
        <authorList>
            <consortium name="US DOE Joint Genome Institute (JGI-PGF)"/>
            <person name="Walter F."/>
            <person name="Albersmeier A."/>
            <person name="Kalinowski J."/>
            <person name="Ruckert C."/>
        </authorList>
    </citation>
    <scope>NUCLEOTIDE SEQUENCE</scope>
    <source>
        <strain evidence="1">CGMCC 1.12181</strain>
    </source>
</reference>
<proteinExistence type="predicted"/>
<dbReference type="AlphaFoldDB" id="A0A917CP71"/>
<evidence type="ECO:0000313" key="1">
    <source>
        <dbReference type="EMBL" id="GGF94167.1"/>
    </source>
</evidence>
<dbReference type="RefSeq" id="WP_188365027.1">
    <property type="nucleotide sequence ID" value="NZ_BAABJF010000002.1"/>
</dbReference>
<sequence length="106" mass="12374">MRLCFLINPSEDWQQAVEHARHLALAALKTHQIKAVFFFGSAAKIIQDTSMQQRWNKLNSCDLWICRTMIDQWQLNETACHNHFSVTGMAPWINCMQQSDRVIEII</sequence>
<dbReference type="Pfam" id="PF02635">
    <property type="entry name" value="DsrE"/>
    <property type="match status" value="1"/>
</dbReference>
<protein>
    <recommendedName>
        <fullName evidence="3">DsrE family protein</fullName>
    </recommendedName>
</protein>
<dbReference type="Proteomes" id="UP000605253">
    <property type="component" value="Unassembled WGS sequence"/>
</dbReference>
<evidence type="ECO:0000313" key="2">
    <source>
        <dbReference type="Proteomes" id="UP000605253"/>
    </source>
</evidence>
<evidence type="ECO:0008006" key="3">
    <source>
        <dbReference type="Google" id="ProtNLM"/>
    </source>
</evidence>
<dbReference type="EMBL" id="BMEO01000005">
    <property type="protein sequence ID" value="GGF94167.1"/>
    <property type="molecule type" value="Genomic_DNA"/>
</dbReference>
<organism evidence="1 2">
    <name type="scientific">Marinicella pacifica</name>
    <dbReference type="NCBI Taxonomy" id="1171543"/>
    <lineage>
        <taxon>Bacteria</taxon>
        <taxon>Pseudomonadati</taxon>
        <taxon>Pseudomonadota</taxon>
        <taxon>Gammaproteobacteria</taxon>
        <taxon>Lysobacterales</taxon>
        <taxon>Marinicellaceae</taxon>
        <taxon>Marinicella</taxon>
    </lineage>
</organism>